<comment type="caution">
    <text evidence="3">The sequence shown here is derived from an EMBL/GenBank/DDBJ whole genome shotgun (WGS) entry which is preliminary data.</text>
</comment>
<evidence type="ECO:0000313" key="4">
    <source>
        <dbReference type="Proteomes" id="UP000541444"/>
    </source>
</evidence>
<organism evidence="3 4">
    <name type="scientific">Kingdonia uniflora</name>
    <dbReference type="NCBI Taxonomy" id="39325"/>
    <lineage>
        <taxon>Eukaryota</taxon>
        <taxon>Viridiplantae</taxon>
        <taxon>Streptophyta</taxon>
        <taxon>Embryophyta</taxon>
        <taxon>Tracheophyta</taxon>
        <taxon>Spermatophyta</taxon>
        <taxon>Magnoliopsida</taxon>
        <taxon>Ranunculales</taxon>
        <taxon>Circaeasteraceae</taxon>
        <taxon>Kingdonia</taxon>
    </lineage>
</organism>
<accession>A0A7J7M9B5</accession>
<protein>
    <submittedName>
        <fullName evidence="3">Uncharacterized protein</fullName>
    </submittedName>
</protein>
<dbReference type="PANTHER" id="PTHR33018:SF34">
    <property type="entry name" value="OS02G0472350 PROTEIN"/>
    <property type="match status" value="1"/>
</dbReference>
<gene>
    <name evidence="3" type="ORF">GIB67_016287</name>
</gene>
<feature type="region of interest" description="Disordered" evidence="2">
    <location>
        <begin position="642"/>
        <end position="667"/>
    </location>
</feature>
<dbReference type="OrthoDB" id="1913335at2759"/>
<evidence type="ECO:0000256" key="2">
    <source>
        <dbReference type="SAM" id="MobiDB-lite"/>
    </source>
</evidence>
<name>A0A7J7M9B5_9MAGN</name>
<evidence type="ECO:0000256" key="1">
    <source>
        <dbReference type="SAM" id="Coils"/>
    </source>
</evidence>
<dbReference type="PANTHER" id="PTHR33018">
    <property type="entry name" value="OS10G0338966 PROTEIN-RELATED"/>
    <property type="match status" value="1"/>
</dbReference>
<dbReference type="EMBL" id="JACGCM010001690">
    <property type="protein sequence ID" value="KAF6151475.1"/>
    <property type="molecule type" value="Genomic_DNA"/>
</dbReference>
<keyword evidence="1" id="KW-0175">Coiled coil</keyword>
<keyword evidence="4" id="KW-1185">Reference proteome</keyword>
<reference evidence="3 4" key="1">
    <citation type="journal article" date="2020" name="IScience">
        <title>Genome Sequencing of the Endangered Kingdonia uniflora (Circaeasteraceae, Ranunculales) Reveals Potential Mechanisms of Evolutionary Specialization.</title>
        <authorList>
            <person name="Sun Y."/>
            <person name="Deng T."/>
            <person name="Zhang A."/>
            <person name="Moore M.J."/>
            <person name="Landis J.B."/>
            <person name="Lin N."/>
            <person name="Zhang H."/>
            <person name="Zhang X."/>
            <person name="Huang J."/>
            <person name="Zhang X."/>
            <person name="Sun H."/>
            <person name="Wang H."/>
        </authorList>
    </citation>
    <scope>NUCLEOTIDE SEQUENCE [LARGE SCALE GENOMIC DNA]</scope>
    <source>
        <strain evidence="3">TB1705</strain>
        <tissue evidence="3">Leaf</tissue>
    </source>
</reference>
<feature type="coiled-coil region" evidence="1">
    <location>
        <begin position="449"/>
        <end position="518"/>
    </location>
</feature>
<proteinExistence type="predicted"/>
<dbReference type="Proteomes" id="UP000541444">
    <property type="component" value="Unassembled WGS sequence"/>
</dbReference>
<evidence type="ECO:0000313" key="3">
    <source>
        <dbReference type="EMBL" id="KAF6151475.1"/>
    </source>
</evidence>
<sequence length="1005" mass="114235">MRDDVDTYPEELSFQKLRGNLKTFLPSSLKTQSVADRGRSISKERKSLNFERSPPVLCDLTKRDKVLSSEVRAVTGVDDCCSSSTGRGVGLHVGDETRQFFKYPENVDVAKKFLQYKKSLDGEWGDYVMNAGLWFRTLACAVGTSNSLIRRPRMKKLVPPSEQTLPVQLPPVGTEGVVVDVNMDPPLKKQQKNLGKISELLRRLSVAWKLAAEVLKLAAANRRELFEKETAATKHEVKDEVKKVVDIAVASRNKLIQAFYVWGLSRANVNLALAGKYGKIVFPGDDTSPVAEQTPAPPVDDDPTKEEVVHLRGKVIEMEKALSRARDSINRTQQGQRAMGILFFNIKKEDRKIHTQLENDLRHACDELERCKGHNACLEVEKVECARLLQNSEKRVTLFEARLLDTQQRLQVSQSRLKKIITPKQGKRAADTDHERQMADVIAFYGSELERVENEFRRYISSCDKENDNVAALSASNKKLSAKLQQCLLAVERKTLLNSKLESEMLELQSRLNAVTVELSSKDAEILTANNESKQWKESLKKKKLETMAANQQVLDLLKKFRTERKSILAAITEYVTEYDLQLARLSYVGDTMDRRNSAKKMTPVQIDIARKTKHVAENLGTTNNLNPRGLRRSAQPEIVQEEHNLSPGEKATSEASNQPTHNFKRRRAPNKCKVITTKNYLRRPLEHNLLGQPVGKDSVDYNTYLSVIVREVVSITFATWHDVGNEFRDRLWIMIKKVIDIEDDLEQALVNCPEDVPYDQWEIFAKQCTTSEYKETRRKYIEVRKKHKLPHACSSLGYPRLVHKMDQIDAGEVDLTLLFDPEYIGRVRVTGFNISPMVYNSVQHSRVLVQSLQEEVKELRKDVVLVQGLKDEVVSLRMVYNNIQHNGVLVQSLQEVKELREEVVLVLVLVLVQGLKDEVASLRVQMTKLENFMPNQRSAQDETTLPESNRLASLTPSNVVATGHWYNEEPTCKVHNVPLRIGMSKMSIQIVLKEDVSLARGMII</sequence>
<dbReference type="AlphaFoldDB" id="A0A7J7M9B5"/>
<feature type="coiled-coil region" evidence="1">
    <location>
        <begin position="843"/>
        <end position="870"/>
    </location>
</feature>